<proteinExistence type="predicted"/>
<dbReference type="AlphaFoldDB" id="A0A5B8NPY3"/>
<dbReference type="InterPro" id="IPR029055">
    <property type="entry name" value="Ntn_hydrolases_N"/>
</dbReference>
<gene>
    <name evidence="1" type="ORF">FRE64_00570</name>
</gene>
<accession>A0A5B8NPY3</accession>
<dbReference type="EMBL" id="CP042326">
    <property type="protein sequence ID" value="QDZ41393.1"/>
    <property type="molecule type" value="Genomic_DNA"/>
</dbReference>
<dbReference type="InterPro" id="IPR043138">
    <property type="entry name" value="GGT_lsub"/>
</dbReference>
<dbReference type="PANTHER" id="PTHR43881">
    <property type="entry name" value="GAMMA-GLUTAMYLTRANSPEPTIDASE (AFU_ORTHOLOGUE AFUA_4G13580)"/>
    <property type="match status" value="1"/>
</dbReference>
<keyword evidence="1" id="KW-0808">Transferase</keyword>
<dbReference type="Gene3D" id="1.10.246.130">
    <property type="match status" value="1"/>
</dbReference>
<name>A0A5B8NPY3_9CHRO</name>
<dbReference type="PANTHER" id="PTHR43881:SF1">
    <property type="entry name" value="GAMMA-GLUTAMYLTRANSPEPTIDASE (AFU_ORTHOLOGUE AFUA_4G13580)"/>
    <property type="match status" value="1"/>
</dbReference>
<dbReference type="InterPro" id="IPR043137">
    <property type="entry name" value="GGT_ssub_C"/>
</dbReference>
<dbReference type="KEGG" id="enn:FRE64_00570"/>
<dbReference type="Pfam" id="PF01019">
    <property type="entry name" value="G_glu_transpept"/>
    <property type="match status" value="1"/>
</dbReference>
<evidence type="ECO:0000313" key="2">
    <source>
        <dbReference type="Proteomes" id="UP000318453"/>
    </source>
</evidence>
<dbReference type="InterPro" id="IPR052896">
    <property type="entry name" value="GGT-like_enzyme"/>
</dbReference>
<dbReference type="PRINTS" id="PR01210">
    <property type="entry name" value="GGTRANSPTASE"/>
</dbReference>
<sequence>MLGKNCAVATSQPLASLAGMEMLSAGGSAIDAAVAMAITLTVVEPTSNGIGGDACAIVWDGQIHGYNGSGKSPKHLSQTEFNEKRQQSRFGWSNITVPGAVATWRDLWEKWGKLPFEQLFSPAIRYASEGFPVSPVTALVWEQAASRYLSLNQAEYQPFQEVFFPNQRAPKTGEIWGSSLHAKTLSAIAQSGGEDFYHGKLAAKIANFATATGGYFTPEDFQNHQGEWVTPISATYRNLRVWELPPNFQGLATLIALKILEGFDLQSTSYNSQQRYHWQIEAMKLAFADINYYLTDPNWMNINIEALLAEDHIQKRRQLIGENALTNIEPSFSDPGTVYLTASDGELMVSLIQSNYEGFGSGILVPETGIALHNRGSSFNTQPGHPNEFAPEKRPFHTIMPGFLTQEDQPLGTFGVMGGQMQPQGHLQVVSNLADYEMNPQVALDAPRWRYLTDQRVVLETGIPSEVMISLSQRGHEVRVNPSKGLFGKGQIILKRDGIFMAGSEPRADGMALAM</sequence>
<dbReference type="Gene3D" id="3.60.20.40">
    <property type="match status" value="1"/>
</dbReference>
<dbReference type="GO" id="GO:0016740">
    <property type="term" value="F:transferase activity"/>
    <property type="evidence" value="ECO:0007669"/>
    <property type="project" value="UniProtKB-KW"/>
</dbReference>
<organism evidence="1 2">
    <name type="scientific">Euhalothece natronophila Z-M001</name>
    <dbReference type="NCBI Taxonomy" id="522448"/>
    <lineage>
        <taxon>Bacteria</taxon>
        <taxon>Bacillati</taxon>
        <taxon>Cyanobacteriota</taxon>
        <taxon>Cyanophyceae</taxon>
        <taxon>Oscillatoriophycideae</taxon>
        <taxon>Chroococcales</taxon>
        <taxon>Halothecacae</taxon>
        <taxon>Halothece cluster</taxon>
        <taxon>Euhalothece</taxon>
    </lineage>
</organism>
<keyword evidence="2" id="KW-1185">Reference proteome</keyword>
<dbReference type="Proteomes" id="UP000318453">
    <property type="component" value="Chromosome"/>
</dbReference>
<evidence type="ECO:0000313" key="1">
    <source>
        <dbReference type="EMBL" id="QDZ41393.1"/>
    </source>
</evidence>
<reference evidence="1" key="1">
    <citation type="submission" date="2019-08" db="EMBL/GenBank/DDBJ databases">
        <title>Carotenoids and Carotenoid Binding Proteins in the Halophilic Cyanobacterium Euhalothece sp. ZM00.</title>
        <authorList>
            <person name="Cho S.M."/>
            <person name="Song J.Y."/>
            <person name="Park Y.-I."/>
        </authorList>
    </citation>
    <scope>NUCLEOTIDE SEQUENCE [LARGE SCALE GENOMIC DNA]</scope>
    <source>
        <strain evidence="1">Z-M001</strain>
    </source>
</reference>
<dbReference type="SUPFAM" id="SSF56235">
    <property type="entry name" value="N-terminal nucleophile aminohydrolases (Ntn hydrolases)"/>
    <property type="match status" value="1"/>
</dbReference>
<protein>
    <submittedName>
        <fullName evidence="1">Gamma-glutamyltransferase family protein</fullName>
    </submittedName>
</protein>
<dbReference type="OrthoDB" id="9781342at2"/>